<reference evidence="8" key="2">
    <citation type="journal article" date="2021" name="PeerJ">
        <title>Extensive microbial diversity within the chicken gut microbiome revealed by metagenomics and culture.</title>
        <authorList>
            <person name="Gilroy R."/>
            <person name="Ravi A."/>
            <person name="Getino M."/>
            <person name="Pursley I."/>
            <person name="Horton D.L."/>
            <person name="Alikhan N.F."/>
            <person name="Baker D."/>
            <person name="Gharbi K."/>
            <person name="Hall N."/>
            <person name="Watson M."/>
            <person name="Adriaenssens E.M."/>
            <person name="Foster-Nyarko E."/>
            <person name="Jarju S."/>
            <person name="Secka A."/>
            <person name="Antonio M."/>
            <person name="Oren A."/>
            <person name="Chaudhuri R.R."/>
            <person name="La Ragione R."/>
            <person name="Hildebrand F."/>
            <person name="Pallen M.J."/>
        </authorList>
    </citation>
    <scope>NUCLEOTIDE SEQUENCE</scope>
    <source>
        <strain evidence="8">ChiSxjej2B14-6234</strain>
    </source>
</reference>
<keyword evidence="6" id="KW-0812">Transmembrane</keyword>
<comment type="catalytic activity">
    <reaction evidence="1">
        <text>ATP + protein L-histidine = ADP + protein N-phospho-L-histidine.</text>
        <dbReference type="EC" id="2.7.13.3"/>
    </reaction>
</comment>
<dbReference type="SUPFAM" id="SSF47384">
    <property type="entry name" value="Homodimeric domain of signal transducing histidine kinase"/>
    <property type="match status" value="1"/>
</dbReference>
<keyword evidence="6" id="KW-0472">Membrane</keyword>
<organism evidence="8 9">
    <name type="scientific">Candidatus Onthenecus intestinigallinarum</name>
    <dbReference type="NCBI Taxonomy" id="2840875"/>
    <lineage>
        <taxon>Bacteria</taxon>
        <taxon>Bacillati</taxon>
        <taxon>Bacillota</taxon>
        <taxon>Clostridia</taxon>
        <taxon>Eubacteriales</taxon>
        <taxon>Candidatus Onthenecus</taxon>
    </lineage>
</organism>
<dbReference type="Pfam" id="PF00512">
    <property type="entry name" value="HisKA"/>
    <property type="match status" value="1"/>
</dbReference>
<reference evidence="8" key="1">
    <citation type="submission" date="2020-10" db="EMBL/GenBank/DDBJ databases">
        <authorList>
            <person name="Gilroy R."/>
        </authorList>
    </citation>
    <scope>NUCLEOTIDE SEQUENCE</scope>
    <source>
        <strain evidence="8">ChiSxjej2B14-6234</strain>
    </source>
</reference>
<dbReference type="SUPFAM" id="SSF55874">
    <property type="entry name" value="ATPase domain of HSP90 chaperone/DNA topoisomerase II/histidine kinase"/>
    <property type="match status" value="1"/>
</dbReference>
<dbReference type="Proteomes" id="UP000886887">
    <property type="component" value="Unassembled WGS sequence"/>
</dbReference>
<dbReference type="EC" id="2.7.13.3" evidence="2"/>
<keyword evidence="3" id="KW-0597">Phosphoprotein</keyword>
<evidence type="ECO:0000256" key="1">
    <source>
        <dbReference type="ARBA" id="ARBA00000085"/>
    </source>
</evidence>
<dbReference type="PRINTS" id="PR00344">
    <property type="entry name" value="BCTRLSENSOR"/>
</dbReference>
<evidence type="ECO:0000256" key="5">
    <source>
        <dbReference type="ARBA" id="ARBA00023012"/>
    </source>
</evidence>
<dbReference type="InterPro" id="IPR003661">
    <property type="entry name" value="HisK_dim/P_dom"/>
</dbReference>
<dbReference type="CDD" id="cd00082">
    <property type="entry name" value="HisKA"/>
    <property type="match status" value="1"/>
</dbReference>
<dbReference type="Gene3D" id="3.30.565.10">
    <property type="entry name" value="Histidine kinase-like ATPase, C-terminal domain"/>
    <property type="match status" value="1"/>
</dbReference>
<dbReference type="InterPro" id="IPR005467">
    <property type="entry name" value="His_kinase_dom"/>
</dbReference>
<evidence type="ECO:0000313" key="8">
    <source>
        <dbReference type="EMBL" id="HIQ71271.1"/>
    </source>
</evidence>
<dbReference type="SMART" id="SM00387">
    <property type="entry name" value="HATPase_c"/>
    <property type="match status" value="1"/>
</dbReference>
<dbReference type="GO" id="GO:0000155">
    <property type="term" value="F:phosphorelay sensor kinase activity"/>
    <property type="evidence" value="ECO:0007669"/>
    <property type="project" value="InterPro"/>
</dbReference>
<evidence type="ECO:0000256" key="6">
    <source>
        <dbReference type="SAM" id="Phobius"/>
    </source>
</evidence>
<name>A0A9D1CPW5_9FIRM</name>
<dbReference type="InterPro" id="IPR004358">
    <property type="entry name" value="Sig_transdc_His_kin-like_C"/>
</dbReference>
<comment type="caution">
    <text evidence="8">The sequence shown here is derived from an EMBL/GenBank/DDBJ whole genome shotgun (WGS) entry which is preliminary data.</text>
</comment>
<dbReference type="SMART" id="SM00388">
    <property type="entry name" value="HisKA"/>
    <property type="match status" value="1"/>
</dbReference>
<keyword evidence="6" id="KW-1133">Transmembrane helix</keyword>
<dbReference type="InterPro" id="IPR036097">
    <property type="entry name" value="HisK_dim/P_sf"/>
</dbReference>
<keyword evidence="4 8" id="KW-0418">Kinase</keyword>
<dbReference type="CDD" id="cd00075">
    <property type="entry name" value="HATPase"/>
    <property type="match status" value="1"/>
</dbReference>
<dbReference type="InterPro" id="IPR036890">
    <property type="entry name" value="HATPase_C_sf"/>
</dbReference>
<dbReference type="PROSITE" id="PS50109">
    <property type="entry name" value="HIS_KIN"/>
    <property type="match status" value="1"/>
</dbReference>
<dbReference type="InterPro" id="IPR003594">
    <property type="entry name" value="HATPase_dom"/>
</dbReference>
<keyword evidence="5" id="KW-0902">Two-component regulatory system</keyword>
<gene>
    <name evidence="8" type="ORF">IAB73_03555</name>
</gene>
<accession>A0A9D1CPW5</accession>
<proteinExistence type="predicted"/>
<keyword evidence="4 8" id="KW-0808">Transferase</keyword>
<dbReference type="EMBL" id="DVFJ01000009">
    <property type="protein sequence ID" value="HIQ71271.1"/>
    <property type="molecule type" value="Genomic_DNA"/>
</dbReference>
<dbReference type="Pfam" id="PF02518">
    <property type="entry name" value="HATPase_c"/>
    <property type="match status" value="1"/>
</dbReference>
<dbReference type="Gene3D" id="1.10.287.130">
    <property type="match status" value="1"/>
</dbReference>
<feature type="domain" description="Histidine kinase" evidence="7">
    <location>
        <begin position="199"/>
        <end position="406"/>
    </location>
</feature>
<evidence type="ECO:0000313" key="9">
    <source>
        <dbReference type="Proteomes" id="UP000886887"/>
    </source>
</evidence>
<feature type="transmembrane region" description="Helical" evidence="6">
    <location>
        <begin position="156"/>
        <end position="178"/>
    </location>
</feature>
<sequence length="406" mass="44770">MIRKLRLRFVAAAMLSLVLVLAVILGIIATLNYRGIVSDVDGILQLLRRTDGRLPEPTETFAWDEAGMRYQSPELPYEIRFFSVLLDEEGSAASFDLERIYAVGEEEADACVREALRLARPSGFVDTYRFLRYTAQDGERVIFLDCGRILSWHRTLLLTGAAIAALGLLAVLGLLTLLSGRIVKPLSEGYEKQRRFITDAGHELRTPLAIIDADAEVIEMETGRSEWLDDIRSQTRRLSALTGALTDLSRMDEQTQLQMVELSASDVVCEAAESFRAPARARGLELVLRVEPALRLRASERALRQLTGILLDNAVKYATGGDVVLTLERQGRGMRLSVENAVGTVSQETLHNMFERFYRADASRSGAEGYGLGLSIARSIVQAHRGRITASLRGAHALVVSAVLPG</sequence>
<evidence type="ECO:0000259" key="7">
    <source>
        <dbReference type="PROSITE" id="PS50109"/>
    </source>
</evidence>
<dbReference type="AlphaFoldDB" id="A0A9D1CPW5"/>
<protein>
    <recommendedName>
        <fullName evidence="2">histidine kinase</fullName>
        <ecNumber evidence="2">2.7.13.3</ecNumber>
    </recommendedName>
</protein>
<dbReference type="PANTHER" id="PTHR43547:SF2">
    <property type="entry name" value="HYBRID SIGNAL TRANSDUCTION HISTIDINE KINASE C"/>
    <property type="match status" value="1"/>
</dbReference>
<evidence type="ECO:0000256" key="3">
    <source>
        <dbReference type="ARBA" id="ARBA00022553"/>
    </source>
</evidence>
<dbReference type="PANTHER" id="PTHR43547">
    <property type="entry name" value="TWO-COMPONENT HISTIDINE KINASE"/>
    <property type="match status" value="1"/>
</dbReference>
<evidence type="ECO:0000256" key="4">
    <source>
        <dbReference type="ARBA" id="ARBA00022777"/>
    </source>
</evidence>
<evidence type="ECO:0000256" key="2">
    <source>
        <dbReference type="ARBA" id="ARBA00012438"/>
    </source>
</evidence>